<feature type="transmembrane region" description="Helical" evidence="5">
    <location>
        <begin position="259"/>
        <end position="277"/>
    </location>
</feature>
<feature type="transmembrane region" description="Helical" evidence="5">
    <location>
        <begin position="96"/>
        <end position="115"/>
    </location>
</feature>
<feature type="transmembrane region" description="Helical" evidence="5">
    <location>
        <begin position="199"/>
        <end position="222"/>
    </location>
</feature>
<dbReference type="PANTHER" id="PTHR32322">
    <property type="entry name" value="INNER MEMBRANE TRANSPORTER"/>
    <property type="match status" value="1"/>
</dbReference>
<feature type="transmembrane region" description="Helical" evidence="5">
    <location>
        <begin position="72"/>
        <end position="90"/>
    </location>
</feature>
<dbReference type="EMBL" id="FXZK01000001">
    <property type="protein sequence ID" value="SMY05937.1"/>
    <property type="molecule type" value="Genomic_DNA"/>
</dbReference>
<gene>
    <name evidence="7" type="ORF">LOM8899_00058</name>
</gene>
<dbReference type="GO" id="GO:0016020">
    <property type="term" value="C:membrane"/>
    <property type="evidence" value="ECO:0007669"/>
    <property type="project" value="UniProtKB-SubCell"/>
</dbReference>
<dbReference type="OrthoDB" id="321830at2"/>
<keyword evidence="3 5" id="KW-1133">Transmembrane helix</keyword>
<dbReference type="Pfam" id="PF00892">
    <property type="entry name" value="EamA"/>
    <property type="match status" value="1"/>
</dbReference>
<feature type="domain" description="EamA" evidence="6">
    <location>
        <begin position="149"/>
        <end position="276"/>
    </location>
</feature>
<evidence type="ECO:0000256" key="1">
    <source>
        <dbReference type="ARBA" id="ARBA00004141"/>
    </source>
</evidence>
<dbReference type="Proteomes" id="UP000201613">
    <property type="component" value="Unassembled WGS sequence"/>
</dbReference>
<organism evidence="7 8">
    <name type="scientific">Flavimaricola marinus</name>
    <dbReference type="NCBI Taxonomy" id="1819565"/>
    <lineage>
        <taxon>Bacteria</taxon>
        <taxon>Pseudomonadati</taxon>
        <taxon>Pseudomonadota</taxon>
        <taxon>Alphaproteobacteria</taxon>
        <taxon>Rhodobacterales</taxon>
        <taxon>Paracoccaceae</taxon>
        <taxon>Flavimaricola</taxon>
    </lineage>
</organism>
<evidence type="ECO:0000256" key="5">
    <source>
        <dbReference type="SAM" id="Phobius"/>
    </source>
</evidence>
<keyword evidence="2 5" id="KW-0812">Transmembrane</keyword>
<dbReference type="InterPro" id="IPR050638">
    <property type="entry name" value="AA-Vitamin_Transporters"/>
</dbReference>
<sequence>MKLFALTTLTMIAFAANSLLNRLGVAVYGTDPGLFAVLRVAAGAVVLWVLVWRRGAKANGGLSASWTRRIGAASMLALYMAGFSAAYLTLDAGVGALILFGGVQVTMFAGAVAGGERLTGPKLLGAAVALSGLGVLVWPTEAVSLPVQGVTLMSLAAVGWGVYSLMGRAESDPLAGTAANFALCLPIVLPLILLGSGQWTWAGAATAAVAGGLTSGLGYALWYQVLPKLAATRAAIAQLSVPVIAAAGGVLVLGESIDWRFAVAAALVLGGIGLSLWKRR</sequence>
<dbReference type="InterPro" id="IPR000620">
    <property type="entry name" value="EamA_dom"/>
</dbReference>
<keyword evidence="8" id="KW-1185">Reference proteome</keyword>
<comment type="subcellular location">
    <subcellularLocation>
        <location evidence="1">Membrane</location>
        <topology evidence="1">Multi-pass membrane protein</topology>
    </subcellularLocation>
</comment>
<dbReference type="RefSeq" id="WP_093990172.1">
    <property type="nucleotide sequence ID" value="NZ_FXZK01000001.1"/>
</dbReference>
<evidence type="ECO:0000313" key="7">
    <source>
        <dbReference type="EMBL" id="SMY05937.1"/>
    </source>
</evidence>
<feature type="transmembrane region" description="Helical" evidence="5">
    <location>
        <begin position="122"/>
        <end position="139"/>
    </location>
</feature>
<evidence type="ECO:0000313" key="8">
    <source>
        <dbReference type="Proteomes" id="UP000201613"/>
    </source>
</evidence>
<feature type="transmembrane region" description="Helical" evidence="5">
    <location>
        <begin position="34"/>
        <end position="52"/>
    </location>
</feature>
<feature type="transmembrane region" description="Helical" evidence="5">
    <location>
        <begin position="145"/>
        <end position="166"/>
    </location>
</feature>
<feature type="transmembrane region" description="Helical" evidence="5">
    <location>
        <begin position="234"/>
        <end position="253"/>
    </location>
</feature>
<dbReference type="PANTHER" id="PTHR32322:SF9">
    <property type="entry name" value="AMINO-ACID METABOLITE EFFLUX PUMP-RELATED"/>
    <property type="match status" value="1"/>
</dbReference>
<keyword evidence="4 5" id="KW-0472">Membrane</keyword>
<protein>
    <submittedName>
        <fullName evidence="7">EamA-like transporter family protein</fullName>
    </submittedName>
</protein>
<evidence type="ECO:0000256" key="2">
    <source>
        <dbReference type="ARBA" id="ARBA00022692"/>
    </source>
</evidence>
<dbReference type="InterPro" id="IPR037185">
    <property type="entry name" value="EmrE-like"/>
</dbReference>
<evidence type="ECO:0000259" key="6">
    <source>
        <dbReference type="Pfam" id="PF00892"/>
    </source>
</evidence>
<dbReference type="AlphaFoldDB" id="A0A238L8A8"/>
<evidence type="ECO:0000256" key="4">
    <source>
        <dbReference type="ARBA" id="ARBA00023136"/>
    </source>
</evidence>
<name>A0A238L8A8_9RHOB</name>
<reference evidence="7 8" key="1">
    <citation type="submission" date="2017-05" db="EMBL/GenBank/DDBJ databases">
        <authorList>
            <person name="Song R."/>
            <person name="Chenine A.L."/>
            <person name="Ruprecht R.M."/>
        </authorList>
    </citation>
    <scope>NUCLEOTIDE SEQUENCE [LARGE SCALE GENOMIC DNA]</scope>
    <source>
        <strain evidence="7 8">CECT 8899</strain>
    </source>
</reference>
<dbReference type="SUPFAM" id="SSF103481">
    <property type="entry name" value="Multidrug resistance efflux transporter EmrE"/>
    <property type="match status" value="2"/>
</dbReference>
<accession>A0A238L8A8</accession>
<proteinExistence type="predicted"/>
<feature type="transmembrane region" description="Helical" evidence="5">
    <location>
        <begin position="173"/>
        <end position="193"/>
    </location>
</feature>
<evidence type="ECO:0000256" key="3">
    <source>
        <dbReference type="ARBA" id="ARBA00022989"/>
    </source>
</evidence>